<dbReference type="PANTHER" id="PTHR46732:SF8">
    <property type="entry name" value="ATP-DEPENDENT PROTEASE LA (LON) DOMAIN PROTEIN"/>
    <property type="match status" value="1"/>
</dbReference>
<name>A0A1R3W1B9_9GAMM</name>
<keyword evidence="3" id="KW-1185">Reference proteome</keyword>
<dbReference type="Proteomes" id="UP000223759">
    <property type="component" value="Unassembled WGS sequence"/>
</dbReference>
<dbReference type="STRING" id="233100.SAMN05216526_1496"/>
<dbReference type="AlphaFoldDB" id="A0A1R3W1B9"/>
<dbReference type="InterPro" id="IPR015947">
    <property type="entry name" value="PUA-like_sf"/>
</dbReference>
<protein>
    <recommendedName>
        <fullName evidence="1">Lon N-terminal domain-containing protein</fullName>
    </recommendedName>
</protein>
<gene>
    <name evidence="2" type="ORF">SAMN05216526_1496</name>
</gene>
<dbReference type="Gene3D" id="2.30.130.40">
    <property type="entry name" value="LON domain-like"/>
    <property type="match status" value="1"/>
</dbReference>
<sequence length="190" mass="21886">MDLAVFPLNTVLFPGGVLPLRIFETRYLDMVRRCMREDQPFGVCLMLAENPGVSAARVCEVGTWGRIVDWEQRSDGLLGITVMGEQRFRICRSWTQPDGLNMAEVEELDWPDEVTLPREYEPLAGLLHRLLQELPEPYRLLQGDLQRAGWVSARLSELLPLELPQKQMLLEMDNHLNRLQLLRETMLGDT</sequence>
<dbReference type="EMBL" id="FTPK01000002">
    <property type="protein sequence ID" value="SIT71177.1"/>
    <property type="molecule type" value="Genomic_DNA"/>
</dbReference>
<dbReference type="Pfam" id="PF02190">
    <property type="entry name" value="LON_substr_bdg"/>
    <property type="match status" value="1"/>
</dbReference>
<proteinExistence type="predicted"/>
<organism evidence="2 3">
    <name type="scientific">Ectothiorhodosinus mongolicus</name>
    <dbReference type="NCBI Taxonomy" id="233100"/>
    <lineage>
        <taxon>Bacteria</taxon>
        <taxon>Pseudomonadati</taxon>
        <taxon>Pseudomonadota</taxon>
        <taxon>Gammaproteobacteria</taxon>
        <taxon>Chromatiales</taxon>
        <taxon>Ectothiorhodospiraceae</taxon>
        <taxon>Ectothiorhodosinus</taxon>
    </lineage>
</organism>
<evidence type="ECO:0000313" key="3">
    <source>
        <dbReference type="Proteomes" id="UP000223759"/>
    </source>
</evidence>
<dbReference type="InterPro" id="IPR003111">
    <property type="entry name" value="Lon_prtase_N"/>
</dbReference>
<dbReference type="PROSITE" id="PS51787">
    <property type="entry name" value="LON_N"/>
    <property type="match status" value="1"/>
</dbReference>
<dbReference type="SMART" id="SM00464">
    <property type="entry name" value="LON"/>
    <property type="match status" value="1"/>
</dbReference>
<feature type="domain" description="Lon N-terminal" evidence="1">
    <location>
        <begin position="1"/>
        <end position="190"/>
    </location>
</feature>
<evidence type="ECO:0000259" key="1">
    <source>
        <dbReference type="PROSITE" id="PS51787"/>
    </source>
</evidence>
<dbReference type="InterPro" id="IPR046336">
    <property type="entry name" value="Lon_prtase_N_sf"/>
</dbReference>
<evidence type="ECO:0000313" key="2">
    <source>
        <dbReference type="EMBL" id="SIT71177.1"/>
    </source>
</evidence>
<reference evidence="2 3" key="1">
    <citation type="submission" date="2017-01" db="EMBL/GenBank/DDBJ databases">
        <authorList>
            <person name="Mah S.A."/>
            <person name="Swanson W.J."/>
            <person name="Moy G.W."/>
            <person name="Vacquier V.D."/>
        </authorList>
    </citation>
    <scope>NUCLEOTIDE SEQUENCE [LARGE SCALE GENOMIC DNA]</scope>
    <source>
        <strain evidence="2 3">M9</strain>
    </source>
</reference>
<dbReference type="Gene3D" id="1.10.4060.10">
    <property type="entry name" value="BPP1347 like domain"/>
    <property type="match status" value="1"/>
</dbReference>
<accession>A0A1R3W1B9</accession>
<dbReference type="PANTHER" id="PTHR46732">
    <property type="entry name" value="ATP-DEPENDENT PROTEASE LA (LON) DOMAIN PROTEIN"/>
    <property type="match status" value="1"/>
</dbReference>
<dbReference type="SUPFAM" id="SSF88697">
    <property type="entry name" value="PUA domain-like"/>
    <property type="match status" value="1"/>
</dbReference>